<evidence type="ECO:0000313" key="3">
    <source>
        <dbReference type="Proteomes" id="UP000663828"/>
    </source>
</evidence>
<dbReference type="EMBL" id="CAJNOJ010000823">
    <property type="protein sequence ID" value="CAF1526326.1"/>
    <property type="molecule type" value="Genomic_DNA"/>
</dbReference>
<proteinExistence type="predicted"/>
<comment type="caution">
    <text evidence="2">The sequence shown here is derived from an EMBL/GenBank/DDBJ whole genome shotgun (WGS) entry which is preliminary data.</text>
</comment>
<keyword evidence="3" id="KW-1185">Reference proteome</keyword>
<sequence length="489" mass="57086">MAYKNTTDSVTGEAVLVASCHIYPAHTTDTPSCGKILNRERINLESYQLIWLDSNTHSVINNDTAVTLTNLRKIVDYTKLYNEKEECIQYIKQTSNTTTFLVCSGSLGEQTIPIVHSMNNIWTIYIFCQNKDYHEKWATNYSKIKRVYTKLVDLLNDLKSDVQKYIQNENDISFIGAGREDNTTIKLHNDWWPYFVDFLCYLPYPANYQNHLIDLLKQYYAGKKVEIEILKDFAENYTPKKAIWWYTCETFLYRLVNQALRQRNIKIVFLFGFFLRDIYTELQQQYQVLKSKCSKQSLKLYRGQIMSVVELENLLKCCKNADTYRIIITSFFSTSLKRFVSLSKIPQEVEFDKFVRVLFEITIDVAQPNGTNPNGRYPFLGSTIRPFGDISTVSRFPEESEILFMPGSGFQLNKSGLVFSESENLWIIQLEPVDDHFHAAQEYFISSNARRTLQNCITAIPFELQLQNLSLDQINMIFDHLIFVYPMEK</sequence>
<name>A0A815V7B6_ADIRI</name>
<dbReference type="Gene3D" id="3.90.176.10">
    <property type="entry name" value="Toxin ADP-ribosyltransferase, Chain A, domain 1"/>
    <property type="match status" value="1"/>
</dbReference>
<accession>A0A815V7B6</accession>
<evidence type="ECO:0000313" key="4">
    <source>
        <dbReference type="Proteomes" id="UP000663852"/>
    </source>
</evidence>
<dbReference type="Proteomes" id="UP000663852">
    <property type="component" value="Unassembled WGS sequence"/>
</dbReference>
<dbReference type="PROSITE" id="PS51996">
    <property type="entry name" value="TR_MART"/>
    <property type="match status" value="1"/>
</dbReference>
<dbReference type="OrthoDB" id="10045281at2759"/>
<protein>
    <submittedName>
        <fullName evidence="2">Uncharacterized protein</fullName>
    </submittedName>
</protein>
<evidence type="ECO:0000313" key="2">
    <source>
        <dbReference type="EMBL" id="CAF1526326.1"/>
    </source>
</evidence>
<organism evidence="2 4">
    <name type="scientific">Adineta ricciae</name>
    <name type="common">Rotifer</name>
    <dbReference type="NCBI Taxonomy" id="249248"/>
    <lineage>
        <taxon>Eukaryota</taxon>
        <taxon>Metazoa</taxon>
        <taxon>Spiralia</taxon>
        <taxon>Gnathifera</taxon>
        <taxon>Rotifera</taxon>
        <taxon>Eurotatoria</taxon>
        <taxon>Bdelloidea</taxon>
        <taxon>Adinetida</taxon>
        <taxon>Adinetidae</taxon>
        <taxon>Adineta</taxon>
    </lineage>
</organism>
<dbReference type="Proteomes" id="UP000663828">
    <property type="component" value="Unassembled WGS sequence"/>
</dbReference>
<dbReference type="SUPFAM" id="SSF56399">
    <property type="entry name" value="ADP-ribosylation"/>
    <property type="match status" value="1"/>
</dbReference>
<reference evidence="2" key="1">
    <citation type="submission" date="2021-02" db="EMBL/GenBank/DDBJ databases">
        <authorList>
            <person name="Nowell W R."/>
        </authorList>
    </citation>
    <scope>NUCLEOTIDE SEQUENCE</scope>
</reference>
<dbReference type="EMBL" id="CAJNOR010004493">
    <property type="protein sequence ID" value="CAF1506554.1"/>
    <property type="molecule type" value="Genomic_DNA"/>
</dbReference>
<gene>
    <name evidence="2" type="ORF">EDS130_LOCUS44232</name>
    <name evidence="1" type="ORF">XAT740_LOCUS39970</name>
</gene>
<dbReference type="AlphaFoldDB" id="A0A815V7B6"/>
<evidence type="ECO:0000313" key="1">
    <source>
        <dbReference type="EMBL" id="CAF1506554.1"/>
    </source>
</evidence>